<accession>A0ABV9HJU9</accession>
<dbReference type="Pfam" id="PF00535">
    <property type="entry name" value="Glycos_transf_2"/>
    <property type="match status" value="2"/>
</dbReference>
<dbReference type="Proteomes" id="UP001596011">
    <property type="component" value="Unassembled WGS sequence"/>
</dbReference>
<dbReference type="RefSeq" id="WP_377138130.1">
    <property type="nucleotide sequence ID" value="NZ_JBHSFI010000005.1"/>
</dbReference>
<proteinExistence type="predicted"/>
<dbReference type="PANTHER" id="PTHR22916:SF3">
    <property type="entry name" value="UDP-GLCNAC:BETAGAL BETA-1,3-N-ACETYLGLUCOSAMINYLTRANSFERASE-LIKE PROTEIN 1"/>
    <property type="match status" value="1"/>
</dbReference>
<comment type="caution">
    <text evidence="2">The sequence shown here is derived from an EMBL/GenBank/DDBJ whole genome shotgun (WGS) entry which is preliminary data.</text>
</comment>
<dbReference type="InterPro" id="IPR001173">
    <property type="entry name" value="Glyco_trans_2-like"/>
</dbReference>
<reference evidence="3" key="1">
    <citation type="journal article" date="2019" name="Int. J. Syst. Evol. Microbiol.">
        <title>The Global Catalogue of Microorganisms (GCM) 10K type strain sequencing project: providing services to taxonomists for standard genome sequencing and annotation.</title>
        <authorList>
            <consortium name="The Broad Institute Genomics Platform"/>
            <consortium name="The Broad Institute Genome Sequencing Center for Infectious Disease"/>
            <person name="Wu L."/>
            <person name="Ma J."/>
        </authorList>
    </citation>
    <scope>NUCLEOTIDE SEQUENCE [LARGE SCALE GENOMIC DNA]</scope>
    <source>
        <strain evidence="3">CCUG 42722</strain>
    </source>
</reference>
<evidence type="ECO:0000313" key="3">
    <source>
        <dbReference type="Proteomes" id="UP001596011"/>
    </source>
</evidence>
<dbReference type="CDD" id="cd00761">
    <property type="entry name" value="Glyco_tranf_GTA_type"/>
    <property type="match status" value="2"/>
</dbReference>
<organism evidence="2 3">
    <name type="scientific">Promicromonospora alba</name>
    <dbReference type="NCBI Taxonomy" id="1616110"/>
    <lineage>
        <taxon>Bacteria</taxon>
        <taxon>Bacillati</taxon>
        <taxon>Actinomycetota</taxon>
        <taxon>Actinomycetes</taxon>
        <taxon>Micrococcales</taxon>
        <taxon>Promicromonosporaceae</taxon>
        <taxon>Promicromonospora</taxon>
    </lineage>
</organism>
<sequence length="972" mass="107471">MTGTPGIRDEQIPLLSVVVPVYGVERYLDDCLNSLVDQDVSQEIIVVIDASPDRSVAIAREFEAAYDQVRVVENPVNIGLGAARNVGLGHARGKYVTFPDSDDMVVPGAYAALVASLERSGSDFATAYADEFGTSSGRQRYWTTRPSVYATGAEGATLADLPELVYDHTAWTKVFRREFLVHEDIRWPETTKCEDVVPSMRAYAAASAFDVVPLCMYLYRRRPGSITTALTSSRTILDWAVQVREAFRVVEGVGVPEAVQFFVEKAMRYEVASRIKSLGDVDDETRLTATTLVTELLEASEAATLRRVPTPTLTAVLGLLAGPEPEARHDGLPAALLEALSLTADGPGSAPAAHTGPMVSVVMPTFDVDPWIDACVRSVLEQTMGDLELIVVDDHSTDGTWEKVLDWASRDARVVPVRNPGSGGAQARNAGLELAAGRYVIFCDGDDLVPRHAYRTLLDLAESSAADVTVGGFQRVWTSTTWSDPKKYGLETRLERTTLDLNPRLIRNRTCWNRLVRRDFWVEHRLHFPTTPRGNDMLPMTAAMRFARSIAVTPEVVYHYRARPGASSMTARLGDVRSLIGYFVQERLCAVLVAEDDRSELAREYWHMALGSDAWATLGKLLQDGFDHLEKEDRVAVSAAVAGLVSLAPFEALERIGARRALVFHLAAHGHLDLARAVWEREVGKRFAGGSDTITTFAEALSTAMADGFDRRLAGKVWRNDVMRPFIDVSHAWDDELGERMMVFASKIDPEVSVRSTATPATREVRVAEALLHGELNDVWRESQYNPYKYRPKFAASITGVQGRVVHLRGSGPVRPGVRVLRLLALGSVGKQRDVQSQRLFGRVSVNEKGWSVDADLTALEPGYDWRLRVIVEDAFGELELPVRIAWPGGASSLSVVRPMRLADGDELGLRTFASGTARVATAVRWRGIRVGRRARKLRAYRAVEWRIQRAAKNRRNRKKAELQSAARRNDA</sequence>
<evidence type="ECO:0000313" key="2">
    <source>
        <dbReference type="EMBL" id="MFC4630442.1"/>
    </source>
</evidence>
<dbReference type="PANTHER" id="PTHR22916">
    <property type="entry name" value="GLYCOSYLTRANSFERASE"/>
    <property type="match status" value="1"/>
</dbReference>
<gene>
    <name evidence="2" type="ORF">ACFO6V_19515</name>
</gene>
<dbReference type="EMBL" id="JBHSFI010000005">
    <property type="protein sequence ID" value="MFC4630442.1"/>
    <property type="molecule type" value="Genomic_DNA"/>
</dbReference>
<feature type="domain" description="Glycosyltransferase 2-like" evidence="1">
    <location>
        <begin position="16"/>
        <end position="170"/>
    </location>
</feature>
<name>A0ABV9HJU9_9MICO</name>
<feature type="domain" description="Glycosyltransferase 2-like" evidence="1">
    <location>
        <begin position="360"/>
        <end position="519"/>
    </location>
</feature>
<evidence type="ECO:0000259" key="1">
    <source>
        <dbReference type="Pfam" id="PF00535"/>
    </source>
</evidence>
<dbReference type="InterPro" id="IPR029044">
    <property type="entry name" value="Nucleotide-diphossugar_trans"/>
</dbReference>
<dbReference type="SUPFAM" id="SSF53448">
    <property type="entry name" value="Nucleotide-diphospho-sugar transferases"/>
    <property type="match status" value="2"/>
</dbReference>
<dbReference type="Gene3D" id="3.90.550.10">
    <property type="entry name" value="Spore Coat Polysaccharide Biosynthesis Protein SpsA, Chain A"/>
    <property type="match status" value="2"/>
</dbReference>
<keyword evidence="3" id="KW-1185">Reference proteome</keyword>
<protein>
    <submittedName>
        <fullName evidence="2">Glycosyltransferase family 2 protein</fullName>
    </submittedName>
</protein>